<sequence length="91" mass="10930">MKTMTFDEYDRLLEAFDRIDPAKAKPFYPSPTEFEEMENDPEKWVDFACYLYEKGAEPKNNTEKYSRANLRDFIHEYLQLVDNDNSEEETD</sequence>
<dbReference type="Proteomes" id="UP001198151">
    <property type="component" value="Unassembled WGS sequence"/>
</dbReference>
<evidence type="ECO:0000313" key="2">
    <source>
        <dbReference type="Proteomes" id="UP001198151"/>
    </source>
</evidence>
<evidence type="ECO:0000313" key="1">
    <source>
        <dbReference type="EMBL" id="MCC2254557.1"/>
    </source>
</evidence>
<keyword evidence="2" id="KW-1185">Reference proteome</keyword>
<name>A0ABS8FZG3_9FIRM</name>
<protein>
    <submittedName>
        <fullName evidence="1">Uncharacterized protein</fullName>
    </submittedName>
</protein>
<comment type="caution">
    <text evidence="1">The sequence shown here is derived from an EMBL/GenBank/DDBJ whole genome shotgun (WGS) entry which is preliminary data.</text>
</comment>
<accession>A0ABS8FZG3</accession>
<dbReference type="EMBL" id="JAJEQX010000014">
    <property type="protein sequence ID" value="MCC2254557.1"/>
    <property type="molecule type" value="Genomic_DNA"/>
</dbReference>
<organism evidence="1 2">
    <name type="scientific">Ruminococcus turbiniformis</name>
    <dbReference type="NCBI Taxonomy" id="2881258"/>
    <lineage>
        <taxon>Bacteria</taxon>
        <taxon>Bacillati</taxon>
        <taxon>Bacillota</taxon>
        <taxon>Clostridia</taxon>
        <taxon>Eubacteriales</taxon>
        <taxon>Oscillospiraceae</taxon>
        <taxon>Ruminococcus</taxon>
    </lineage>
</organism>
<gene>
    <name evidence="1" type="ORF">LKD70_09030</name>
</gene>
<reference evidence="1 2" key="1">
    <citation type="submission" date="2021-10" db="EMBL/GenBank/DDBJ databases">
        <title>Anaerobic single-cell dispensing facilitates the cultivation of human gut bacteria.</title>
        <authorList>
            <person name="Afrizal A."/>
        </authorList>
    </citation>
    <scope>NUCLEOTIDE SEQUENCE [LARGE SCALE GENOMIC DNA]</scope>
    <source>
        <strain evidence="1 2">CLA-AA-H200</strain>
    </source>
</reference>
<proteinExistence type="predicted"/>
<dbReference type="RefSeq" id="WP_227707698.1">
    <property type="nucleotide sequence ID" value="NZ_JAJEQX010000014.1"/>
</dbReference>